<accession>A0A094W599</accession>
<evidence type="ECO:0000313" key="1">
    <source>
        <dbReference type="EMBL" id="KGA92588.1"/>
    </source>
</evidence>
<dbReference type="EMBL" id="JPGK01000014">
    <property type="protein sequence ID" value="KGA92588.1"/>
    <property type="molecule type" value="Genomic_DNA"/>
</dbReference>
<evidence type="ECO:0000313" key="2">
    <source>
        <dbReference type="Proteomes" id="UP000029452"/>
    </source>
</evidence>
<reference evidence="1 2" key="1">
    <citation type="submission" date="2014-06" db="EMBL/GenBank/DDBJ databases">
        <title>Draft genome sequence of iron oxidizing acidophile Leptospirillum ferriphilum DSM14647.</title>
        <authorList>
            <person name="Cardenas J.P."/>
            <person name="Lazcano M."/>
            <person name="Ossandon F.J."/>
            <person name="Corbett M."/>
            <person name="Holmes D.S."/>
            <person name="Watkin E."/>
        </authorList>
    </citation>
    <scope>NUCLEOTIDE SEQUENCE [LARGE SCALE GENOMIC DNA]</scope>
    <source>
        <strain evidence="1 2">DSM 14647</strain>
    </source>
</reference>
<comment type="caution">
    <text evidence="1">The sequence shown here is derived from an EMBL/GenBank/DDBJ whole genome shotgun (WGS) entry which is preliminary data.</text>
</comment>
<protein>
    <submittedName>
        <fullName evidence="1">Uncharacterized protein</fullName>
    </submittedName>
</protein>
<dbReference type="Proteomes" id="UP000029452">
    <property type="component" value="Unassembled WGS sequence"/>
</dbReference>
<sequence>MDKCPLFGNIELSCFWKDHPVFFPEHRVRVPGLFVSPERFSPGRGLPPLFSDPGHVSLGASGADRIYGPVLATLRES</sequence>
<organism evidence="1 2">
    <name type="scientific">Leptospirillum ferriphilum</name>
    <dbReference type="NCBI Taxonomy" id="178606"/>
    <lineage>
        <taxon>Bacteria</taxon>
        <taxon>Pseudomonadati</taxon>
        <taxon>Nitrospirota</taxon>
        <taxon>Nitrospiria</taxon>
        <taxon>Nitrospirales</taxon>
        <taxon>Nitrospiraceae</taxon>
        <taxon>Leptospirillum</taxon>
    </lineage>
</organism>
<proteinExistence type="predicted"/>
<name>A0A094W599_9BACT</name>
<dbReference type="AlphaFoldDB" id="A0A094W599"/>
<dbReference type="PATRIC" id="fig|178606.4.peg.2632"/>
<gene>
    <name evidence="1" type="ORF">LptCag_1732</name>
</gene>